<evidence type="ECO:0000256" key="1">
    <source>
        <dbReference type="ARBA" id="ARBA00004141"/>
    </source>
</evidence>
<feature type="transmembrane region" description="Helical" evidence="13">
    <location>
        <begin position="977"/>
        <end position="1010"/>
    </location>
</feature>
<evidence type="ECO:0000256" key="6">
    <source>
        <dbReference type="ARBA" id="ARBA00022737"/>
    </source>
</evidence>
<feature type="transmembrane region" description="Helical" evidence="13">
    <location>
        <begin position="864"/>
        <end position="882"/>
    </location>
</feature>
<evidence type="ECO:0000256" key="11">
    <source>
        <dbReference type="ARBA" id="ARBA00023180"/>
    </source>
</evidence>
<sequence length="1284" mass="140506">MPGPGTERVSERVANVEDGDSEQSGAKTTNFFRILSFGTQLDFFLMGVCCLTAVGAGAAMPLMFLIFGRLVNNFVDYFTPGTTVTQADFQRAVDHNTLYLVYIFIGKWVLGYTSLLCIRISGMRISSAIRLAYIRALFAQPISTIDKVSPGKVSSRITTSANTIQLGISQQFSLCIQAITFTIGAYVVAFLHNVLVTLVASVCIPFVLIVLGITVPFFIKIHKKTADILEEGSSLSFEIFSSIRIVVAFGAEERFYARYVSIIDRAAQNERKCAPIMGMMMWPVYFSTYATMALVFWFGIRQYIHHDLSSVGSILVVLFSVIMAVSQISRIWSPIMAMAKAATVSTELFKTIDAEVLDTSGLKSPDVQASSDIVFRNVYFAYPSRSNVQVLQNLTTTFQAGKATAIVGPSGSGKSTIVGLIERWYDIGESSGSRHSKGDDGETDIHAEKTDVSASNEAGAILIGRTNLKEIDAKWWRSQIGIVQQEPFLFNDTILKNVVYGLCGTELQDSSGVEKLEMAKSACRESYADEFISRLPQGYDTVVGESGIKLSGGQRQRIAIARAIIKKPSILILDEATSAIDVRAERIVQAALDHVAQSRTTIVIAHRLSTIKKADKIIVLRQGKVAEEGTHEELLRDHDGVYHSLVNAQALTMGQDKPDGEDTLAMDLRSSRTAEPDLVLPSDPLAEAEIKEKQSQRKHFFTPIGRLLYEQRTHWLLYSMVILGATVGGIMYPLQAYIFGKLIYAFTLTGKALVNTGNHWSLMFFIQAIGVGIASFILGRASLLVAVAVSTYYRKEYLENILDKKIAFFDGEGNSPGTLTSRLSDDPQRVEALIGTEMSMGLIALVNLLGSTIISFVYGWKLSLVGIFAIMPVILTAGYFRIKLELEFEELNAAVFAESSQFATEAIGAFRTVTSLIMEDIVVNRYAFLLRTQVVDASKKALLSTVVFATSDSAELLCQALVFWYGGRLIASHQYDITSYFVVYMAVIFGSQAAGMAFSFSPNIAAAVAASNRMMSLRPSKEAKIKTLPDFQAKDENMGVEFNNVSFTYQDRSVQVLSGLSLKIEAGQFAALVGASGSGKSTVISLLERFYDPDSGTILCGEQDITSVSMNTYRSQLSLVAQESSLYEGTIKENVLLSVGESEASDENVEKACREAQIHEFIMSLPEAYATKVGPKAVQLSGGQRQRLALARALLRKPRLLLLDEATSSLDSESEKLVQEAIERAAGAEGRTVVAVAHRLATIQNANIIFVIGSGIVLEQGTHQELLKKRGVYYQMCQAQALGL</sequence>
<dbReference type="Pfam" id="PF00005">
    <property type="entry name" value="ABC_tran"/>
    <property type="match status" value="2"/>
</dbReference>
<feature type="transmembrane region" description="Helical" evidence="13">
    <location>
        <begin position="760"/>
        <end position="789"/>
    </location>
</feature>
<gene>
    <name evidence="16" type="ORF">L207DRAFT_492455</name>
</gene>
<dbReference type="Gene3D" id="3.40.50.300">
    <property type="entry name" value="P-loop containing nucleotide triphosphate hydrolases"/>
    <property type="match status" value="2"/>
</dbReference>
<evidence type="ECO:0000256" key="9">
    <source>
        <dbReference type="ARBA" id="ARBA00022989"/>
    </source>
</evidence>
<feature type="transmembrane region" description="Helical" evidence="13">
    <location>
        <begin position="838"/>
        <end position="858"/>
    </location>
</feature>
<feature type="transmembrane region" description="Helical" evidence="13">
    <location>
        <begin position="280"/>
        <end position="300"/>
    </location>
</feature>
<keyword evidence="10 13" id="KW-0472">Membrane</keyword>
<feature type="domain" description="ABC transmembrane type-1" evidence="15">
    <location>
        <begin position="48"/>
        <end position="337"/>
    </location>
</feature>
<dbReference type="FunFam" id="3.40.50.300:FF:000913">
    <property type="entry name" value="ABC multidrug transporter SitT"/>
    <property type="match status" value="1"/>
</dbReference>
<feature type="transmembrane region" description="Helical" evidence="13">
    <location>
        <begin position="198"/>
        <end position="219"/>
    </location>
</feature>
<dbReference type="GO" id="GO:0016887">
    <property type="term" value="F:ATP hydrolysis activity"/>
    <property type="evidence" value="ECO:0007669"/>
    <property type="project" value="InterPro"/>
</dbReference>
<dbReference type="FunFam" id="1.20.1560.10:FF:000057">
    <property type="entry name" value="ABC multidrug transporter SitT"/>
    <property type="match status" value="1"/>
</dbReference>
<protein>
    <submittedName>
        <fullName evidence="16">P-loop containing nucleoside triphosphate hydrolase protein</fullName>
    </submittedName>
</protein>
<keyword evidence="8" id="KW-0067">ATP-binding</keyword>
<keyword evidence="17" id="KW-1185">Reference proteome</keyword>
<dbReference type="PANTHER" id="PTHR43394">
    <property type="entry name" value="ATP-DEPENDENT PERMEASE MDL1, MITOCHONDRIAL"/>
    <property type="match status" value="1"/>
</dbReference>
<dbReference type="InterPro" id="IPR039421">
    <property type="entry name" value="Type_1_exporter"/>
</dbReference>
<dbReference type="Pfam" id="PF00664">
    <property type="entry name" value="ABC_membrane"/>
    <property type="match status" value="2"/>
</dbReference>
<feature type="domain" description="ABC transporter" evidence="14">
    <location>
        <begin position="1040"/>
        <end position="1279"/>
    </location>
</feature>
<proteinExistence type="inferred from homology"/>
<keyword evidence="5 13" id="KW-0812">Transmembrane</keyword>
<dbReference type="GO" id="GO:0090374">
    <property type="term" value="P:oligopeptide export from mitochondrion"/>
    <property type="evidence" value="ECO:0007669"/>
    <property type="project" value="TreeGrafter"/>
</dbReference>
<comment type="subcellular location">
    <subcellularLocation>
        <location evidence="2">Endomembrane system</location>
    </subcellularLocation>
    <subcellularLocation>
        <location evidence="1">Membrane</location>
        <topology evidence="1">Multi-pass membrane protein</topology>
    </subcellularLocation>
</comment>
<evidence type="ECO:0000259" key="14">
    <source>
        <dbReference type="PROSITE" id="PS50893"/>
    </source>
</evidence>
<keyword evidence="9 13" id="KW-1133">Transmembrane helix</keyword>
<name>A0A2J6RJ65_HYAVF</name>
<feature type="region of interest" description="Disordered" evidence="12">
    <location>
        <begin position="1"/>
        <end position="23"/>
    </location>
</feature>
<evidence type="ECO:0000256" key="2">
    <source>
        <dbReference type="ARBA" id="ARBA00004308"/>
    </source>
</evidence>
<dbReference type="STRING" id="1149755.A0A2J6RJ65"/>
<reference evidence="16 17" key="1">
    <citation type="submission" date="2016-04" db="EMBL/GenBank/DDBJ databases">
        <title>A degradative enzymes factory behind the ericoid mycorrhizal symbiosis.</title>
        <authorList>
            <consortium name="DOE Joint Genome Institute"/>
            <person name="Martino E."/>
            <person name="Morin E."/>
            <person name="Grelet G."/>
            <person name="Kuo A."/>
            <person name="Kohler A."/>
            <person name="Daghino S."/>
            <person name="Barry K."/>
            <person name="Choi C."/>
            <person name="Cichocki N."/>
            <person name="Clum A."/>
            <person name="Copeland A."/>
            <person name="Hainaut M."/>
            <person name="Haridas S."/>
            <person name="Labutti K."/>
            <person name="Lindquist E."/>
            <person name="Lipzen A."/>
            <person name="Khouja H.-R."/>
            <person name="Murat C."/>
            <person name="Ohm R."/>
            <person name="Olson A."/>
            <person name="Spatafora J."/>
            <person name="Veneault-Fourrey C."/>
            <person name="Henrissat B."/>
            <person name="Grigoriev I."/>
            <person name="Martin F."/>
            <person name="Perotto S."/>
        </authorList>
    </citation>
    <scope>NUCLEOTIDE SEQUENCE [LARGE SCALE GENOMIC DNA]</scope>
    <source>
        <strain evidence="16 17">F</strain>
    </source>
</reference>
<evidence type="ECO:0000256" key="8">
    <source>
        <dbReference type="ARBA" id="ARBA00022840"/>
    </source>
</evidence>
<feature type="transmembrane region" description="Helical" evidence="13">
    <location>
        <begin position="312"/>
        <end position="332"/>
    </location>
</feature>
<evidence type="ECO:0000313" key="16">
    <source>
        <dbReference type="EMBL" id="PMD38574.1"/>
    </source>
</evidence>
<organism evidence="16 17">
    <name type="scientific">Hyaloscypha variabilis (strain UAMH 11265 / GT02V1 / F)</name>
    <name type="common">Meliniomyces variabilis</name>
    <dbReference type="NCBI Taxonomy" id="1149755"/>
    <lineage>
        <taxon>Eukaryota</taxon>
        <taxon>Fungi</taxon>
        <taxon>Dikarya</taxon>
        <taxon>Ascomycota</taxon>
        <taxon>Pezizomycotina</taxon>
        <taxon>Leotiomycetes</taxon>
        <taxon>Helotiales</taxon>
        <taxon>Hyaloscyphaceae</taxon>
        <taxon>Hyaloscypha</taxon>
        <taxon>Hyaloscypha variabilis</taxon>
    </lineage>
</organism>
<evidence type="ECO:0000256" key="5">
    <source>
        <dbReference type="ARBA" id="ARBA00022692"/>
    </source>
</evidence>
<feature type="domain" description="ABC transporter" evidence="14">
    <location>
        <begin position="373"/>
        <end position="647"/>
    </location>
</feature>
<evidence type="ECO:0000256" key="3">
    <source>
        <dbReference type="ARBA" id="ARBA00007577"/>
    </source>
</evidence>
<dbReference type="PROSITE" id="PS50893">
    <property type="entry name" value="ABC_TRANSPORTER_2"/>
    <property type="match status" value="2"/>
</dbReference>
<dbReference type="SUPFAM" id="SSF90123">
    <property type="entry name" value="ABC transporter transmembrane region"/>
    <property type="match status" value="2"/>
</dbReference>
<dbReference type="FunFam" id="3.40.50.300:FF:001530">
    <property type="entry name" value="ABC multidrug transporter (Eurofung)"/>
    <property type="match status" value="1"/>
</dbReference>
<feature type="domain" description="ABC transmembrane type-1" evidence="15">
    <location>
        <begin position="721"/>
        <end position="1006"/>
    </location>
</feature>
<feature type="transmembrane region" description="Helical" evidence="13">
    <location>
        <begin position="99"/>
        <end position="120"/>
    </location>
</feature>
<dbReference type="GO" id="GO:0012505">
    <property type="term" value="C:endomembrane system"/>
    <property type="evidence" value="ECO:0007669"/>
    <property type="project" value="UniProtKB-SubCell"/>
</dbReference>
<dbReference type="EMBL" id="KZ613948">
    <property type="protein sequence ID" value="PMD38574.1"/>
    <property type="molecule type" value="Genomic_DNA"/>
</dbReference>
<keyword evidence="6" id="KW-0677">Repeat</keyword>
<dbReference type="PANTHER" id="PTHR43394:SF11">
    <property type="entry name" value="ATP-BINDING CASSETTE TRANSPORTER"/>
    <property type="match status" value="1"/>
</dbReference>
<dbReference type="Gene3D" id="1.20.1560.10">
    <property type="entry name" value="ABC transporter type 1, transmembrane domain"/>
    <property type="match status" value="1"/>
</dbReference>
<dbReference type="GO" id="GO:0015421">
    <property type="term" value="F:ABC-type oligopeptide transporter activity"/>
    <property type="evidence" value="ECO:0007669"/>
    <property type="project" value="TreeGrafter"/>
</dbReference>
<feature type="transmembrane region" description="Helical" evidence="13">
    <location>
        <begin position="43"/>
        <end position="67"/>
    </location>
</feature>
<dbReference type="InterPro" id="IPR036640">
    <property type="entry name" value="ABC1_TM_sf"/>
</dbReference>
<keyword evidence="7" id="KW-0547">Nucleotide-binding</keyword>
<feature type="transmembrane region" description="Helical" evidence="13">
    <location>
        <begin position="715"/>
        <end position="740"/>
    </location>
</feature>
<keyword evidence="4" id="KW-0813">Transport</keyword>
<dbReference type="SMART" id="SM00382">
    <property type="entry name" value="AAA"/>
    <property type="match status" value="2"/>
</dbReference>
<dbReference type="InterPro" id="IPR027417">
    <property type="entry name" value="P-loop_NTPase"/>
</dbReference>
<dbReference type="SUPFAM" id="SSF52540">
    <property type="entry name" value="P-loop containing nucleoside triphosphate hydrolases"/>
    <property type="match status" value="2"/>
</dbReference>
<evidence type="ECO:0000256" key="10">
    <source>
        <dbReference type="ARBA" id="ARBA00023136"/>
    </source>
</evidence>
<dbReference type="GO" id="GO:0005524">
    <property type="term" value="F:ATP binding"/>
    <property type="evidence" value="ECO:0007669"/>
    <property type="project" value="UniProtKB-KW"/>
</dbReference>
<keyword evidence="16" id="KW-0378">Hydrolase</keyword>
<evidence type="ECO:0000256" key="12">
    <source>
        <dbReference type="SAM" id="MobiDB-lite"/>
    </source>
</evidence>
<dbReference type="OrthoDB" id="6500128at2759"/>
<evidence type="ECO:0000256" key="7">
    <source>
        <dbReference type="ARBA" id="ARBA00022741"/>
    </source>
</evidence>
<dbReference type="CDD" id="cd18578">
    <property type="entry name" value="ABC_6TM_Pgp_ABCB1_D2_like"/>
    <property type="match status" value="1"/>
</dbReference>
<comment type="similarity">
    <text evidence="3">Belongs to the ABC transporter superfamily. ABCB family. Multidrug resistance exporter (TC 3.A.1.201) subfamily.</text>
</comment>
<evidence type="ECO:0000313" key="17">
    <source>
        <dbReference type="Proteomes" id="UP000235786"/>
    </source>
</evidence>
<dbReference type="PROSITE" id="PS00211">
    <property type="entry name" value="ABC_TRANSPORTER_1"/>
    <property type="match status" value="2"/>
</dbReference>
<evidence type="ECO:0000256" key="13">
    <source>
        <dbReference type="SAM" id="Phobius"/>
    </source>
</evidence>
<keyword evidence="11" id="KW-0325">Glycoprotein</keyword>
<dbReference type="CDD" id="cd18577">
    <property type="entry name" value="ABC_6TM_Pgp_ABCB1_D1_like"/>
    <property type="match status" value="1"/>
</dbReference>
<dbReference type="GO" id="GO:0005743">
    <property type="term" value="C:mitochondrial inner membrane"/>
    <property type="evidence" value="ECO:0007669"/>
    <property type="project" value="TreeGrafter"/>
</dbReference>
<dbReference type="InterPro" id="IPR017871">
    <property type="entry name" value="ABC_transporter-like_CS"/>
</dbReference>
<dbReference type="InterPro" id="IPR003593">
    <property type="entry name" value="AAA+_ATPase"/>
</dbReference>
<dbReference type="InterPro" id="IPR003439">
    <property type="entry name" value="ABC_transporter-like_ATP-bd"/>
</dbReference>
<dbReference type="InterPro" id="IPR011527">
    <property type="entry name" value="ABC1_TM_dom"/>
</dbReference>
<evidence type="ECO:0000259" key="15">
    <source>
        <dbReference type="PROSITE" id="PS50929"/>
    </source>
</evidence>
<dbReference type="Proteomes" id="UP000235786">
    <property type="component" value="Unassembled WGS sequence"/>
</dbReference>
<accession>A0A2J6RJ65</accession>
<evidence type="ECO:0000256" key="4">
    <source>
        <dbReference type="ARBA" id="ARBA00022448"/>
    </source>
</evidence>
<feature type="transmembrane region" description="Helical" evidence="13">
    <location>
        <begin position="172"/>
        <end position="192"/>
    </location>
</feature>
<dbReference type="PROSITE" id="PS50929">
    <property type="entry name" value="ABC_TM1F"/>
    <property type="match status" value="2"/>
</dbReference>